<organism evidence="1 2">
    <name type="scientific">Yersinia pestis bv. Antiqua (strain Antiqua)</name>
    <dbReference type="NCBI Taxonomy" id="360102"/>
    <lineage>
        <taxon>Bacteria</taxon>
        <taxon>Pseudomonadati</taxon>
        <taxon>Pseudomonadota</taxon>
        <taxon>Gammaproteobacteria</taxon>
        <taxon>Enterobacterales</taxon>
        <taxon>Yersiniaceae</taxon>
        <taxon>Yersinia</taxon>
    </lineage>
</organism>
<dbReference type="PATRIC" id="fig|360102.15.peg.1066"/>
<dbReference type="Proteomes" id="UP000001971">
    <property type="component" value="Chromosome"/>
</dbReference>
<dbReference type="GeneID" id="57976007"/>
<dbReference type="AlphaFoldDB" id="A0A0E1NYN9"/>
<reference evidence="1 2" key="1">
    <citation type="journal article" date="2006" name="J. Bacteriol.">
        <title>Complete genome sequence of Yersinia pestis strains Antiqua and Nepal516: evidence of gene reduction in an emerging pathogen.</title>
        <authorList>
            <person name="Chain P.S."/>
            <person name="Hu P."/>
            <person name="Malfatti S.A."/>
            <person name="Radnedge L."/>
            <person name="Larimer F."/>
            <person name="Vergez L.M."/>
            <person name="Worsham P."/>
            <person name="Chu M.C."/>
            <person name="Andersen G.L."/>
        </authorList>
    </citation>
    <scope>NUCLEOTIDE SEQUENCE [LARGE SCALE GENOMIC DNA]</scope>
    <source>
        <strain evidence="1 2">Antiqua</strain>
    </source>
</reference>
<protein>
    <submittedName>
        <fullName evidence="1">Uncharacterized protein</fullName>
    </submittedName>
</protein>
<gene>
    <name evidence="1" type="ordered locus">YPA_2416</name>
</gene>
<evidence type="ECO:0000313" key="1">
    <source>
        <dbReference type="EMBL" id="ABG14381.1"/>
    </source>
</evidence>
<dbReference type="EMBL" id="CP000308">
    <property type="protein sequence ID" value="ABG14381.1"/>
    <property type="molecule type" value="Genomic_DNA"/>
</dbReference>
<dbReference type="RefSeq" id="WP_002209646.1">
    <property type="nucleotide sequence ID" value="NC_008150.1"/>
</dbReference>
<proteinExistence type="predicted"/>
<dbReference type="KEGG" id="ypa:YPA_2416"/>
<name>A0A0E1NYN9_YERPA</name>
<accession>A0A0E1NYN9</accession>
<sequence>MINTKLTAQIASVQDRENVVYEIYCGTDQVAEISNEPGIGPRIEIFSCPNGGIWDFELQEFLSLVEQSKKNIIKELSEEA</sequence>
<dbReference type="HOGENOM" id="CLU_2720070_0_0_6"/>
<evidence type="ECO:0000313" key="2">
    <source>
        <dbReference type="Proteomes" id="UP000001971"/>
    </source>
</evidence>